<organism evidence="1 2">
    <name type="scientific">Mycobacterium phage Typha</name>
    <dbReference type="NCBI Taxonomy" id="2517971"/>
    <lineage>
        <taxon>Viruses</taxon>
        <taxon>Duplodnaviria</taxon>
        <taxon>Heunggongvirae</taxon>
        <taxon>Uroviricota</taxon>
        <taxon>Caudoviricetes</taxon>
        <taxon>Typhavirus</taxon>
        <taxon>Typhavirus typha</taxon>
    </lineage>
</organism>
<dbReference type="EMBL" id="MK494099">
    <property type="protein sequence ID" value="QBP29729.1"/>
    <property type="molecule type" value="Genomic_DNA"/>
</dbReference>
<evidence type="ECO:0000313" key="1">
    <source>
        <dbReference type="EMBL" id="QBP29729.1"/>
    </source>
</evidence>
<accession>A0A482JBY6</accession>
<gene>
    <name evidence="1" type="primary">74</name>
    <name evidence="1" type="ORF">SEA_TYPHA_74</name>
</gene>
<evidence type="ECO:0000313" key="2">
    <source>
        <dbReference type="Proteomes" id="UP000294565"/>
    </source>
</evidence>
<dbReference type="GeneID" id="63743064"/>
<proteinExistence type="predicted"/>
<keyword evidence="2" id="KW-1185">Reference proteome</keyword>
<sequence>MTMLDDLTAVLDRQDVRAATEFADKHLVDGKLLVTPRQLAEIKRIAGATDDRLHNWWEPNLTSRSSLANIPVVVVKDDGQAHPIGNGRWAVVTHDGIYVFTPPANPFGEQGGNDAQ</sequence>
<dbReference type="RefSeq" id="YP_010049741.1">
    <property type="nucleotide sequence ID" value="NC_054393.1"/>
</dbReference>
<name>A0A482JBY6_9CAUD</name>
<protein>
    <submittedName>
        <fullName evidence="1">Uncharacterized protein</fullName>
    </submittedName>
</protein>
<dbReference type="KEGG" id="vg:63743064"/>
<dbReference type="Proteomes" id="UP000294565">
    <property type="component" value="Segment"/>
</dbReference>
<reference evidence="1 2" key="1">
    <citation type="submission" date="2019-02" db="EMBL/GenBank/DDBJ databases">
        <authorList>
            <person name="Kanzanas C."/>
            <person name="Smith M.A."/>
            <person name="Zack K.M."/>
            <person name="Garlena R.A."/>
            <person name="Russell D.A."/>
            <person name="Pope W.H."/>
            <person name="Jacobs-Sera D."/>
            <person name="Hatfull G.F."/>
        </authorList>
    </citation>
    <scope>NUCLEOTIDE SEQUENCE [LARGE SCALE GENOMIC DNA]</scope>
</reference>